<sequence length="50" mass="5848">KLFFEEVDEGIIENIKNKIINTREQIQKGRFSKKTFGCFFCGYRLGGICK</sequence>
<organism evidence="1">
    <name type="scientific">marine sediment metagenome</name>
    <dbReference type="NCBI Taxonomy" id="412755"/>
    <lineage>
        <taxon>unclassified sequences</taxon>
        <taxon>metagenomes</taxon>
        <taxon>ecological metagenomes</taxon>
    </lineage>
</organism>
<evidence type="ECO:0000313" key="1">
    <source>
        <dbReference type="EMBL" id="GAG33402.1"/>
    </source>
</evidence>
<gene>
    <name evidence="1" type="ORF">S01H1_68601</name>
</gene>
<comment type="caution">
    <text evidence="1">The sequence shown here is derived from an EMBL/GenBank/DDBJ whole genome shotgun (WGS) entry which is preliminary data.</text>
</comment>
<proteinExistence type="predicted"/>
<dbReference type="EMBL" id="BARS01045496">
    <property type="protein sequence ID" value="GAG33402.1"/>
    <property type="molecule type" value="Genomic_DNA"/>
</dbReference>
<accession>X0XDA9</accession>
<dbReference type="AlphaFoldDB" id="X0XDA9"/>
<reference evidence="1" key="1">
    <citation type="journal article" date="2014" name="Front. Microbiol.">
        <title>High frequency of phylogenetically diverse reductive dehalogenase-homologous genes in deep subseafloor sedimentary metagenomes.</title>
        <authorList>
            <person name="Kawai M."/>
            <person name="Futagami T."/>
            <person name="Toyoda A."/>
            <person name="Takaki Y."/>
            <person name="Nishi S."/>
            <person name="Hori S."/>
            <person name="Arai W."/>
            <person name="Tsubouchi T."/>
            <person name="Morono Y."/>
            <person name="Uchiyama I."/>
            <person name="Ito T."/>
            <person name="Fujiyama A."/>
            <person name="Inagaki F."/>
            <person name="Takami H."/>
        </authorList>
    </citation>
    <scope>NUCLEOTIDE SEQUENCE</scope>
    <source>
        <strain evidence="1">Expedition CK06-06</strain>
    </source>
</reference>
<protein>
    <submittedName>
        <fullName evidence="1">Uncharacterized protein</fullName>
    </submittedName>
</protein>
<feature type="non-terminal residue" evidence="1">
    <location>
        <position position="1"/>
    </location>
</feature>
<name>X0XDA9_9ZZZZ</name>